<reference evidence="1 2" key="1">
    <citation type="submission" date="2015-09" db="EMBL/GenBank/DDBJ databases">
        <title>Identification and resolution of microdiversity through metagenomic sequencing of parallel consortia.</title>
        <authorList>
            <person name="Nelson W.C."/>
            <person name="Romine M.F."/>
            <person name="Lindemann S.R."/>
        </authorList>
    </citation>
    <scope>NUCLEOTIDE SEQUENCE [LARGE SCALE GENOMIC DNA]</scope>
    <source>
        <strain evidence="1">HL-109</strain>
    </source>
</reference>
<feature type="non-terminal residue" evidence="1">
    <location>
        <position position="1"/>
    </location>
</feature>
<sequence length="49" mass="5683">AFIFGVATTSTLRKRVATVEASTTRRFERAKTKTKVRRFKEFHIPRLAT</sequence>
<accession>A0A0P7X7H4</accession>
<dbReference type="Proteomes" id="UP000050497">
    <property type="component" value="Unassembled WGS sequence"/>
</dbReference>
<gene>
    <name evidence="1" type="ORF">HLUCCO17_07830</name>
</gene>
<evidence type="ECO:0000313" key="1">
    <source>
        <dbReference type="EMBL" id="KPQ11038.1"/>
    </source>
</evidence>
<dbReference type="AlphaFoldDB" id="A0A0P7X7H4"/>
<proteinExistence type="predicted"/>
<dbReference type="EMBL" id="LJSX01000010">
    <property type="protein sequence ID" value="KPQ11038.1"/>
    <property type="molecule type" value="Genomic_DNA"/>
</dbReference>
<name>A0A0P7X7H4_9HYPH</name>
<comment type="caution">
    <text evidence="1">The sequence shown here is derived from an EMBL/GenBank/DDBJ whole genome shotgun (WGS) entry which is preliminary data.</text>
</comment>
<organism evidence="1 2">
    <name type="scientific">Saliniramus fredricksonii</name>
    <dbReference type="NCBI Taxonomy" id="1653334"/>
    <lineage>
        <taxon>Bacteria</taxon>
        <taxon>Pseudomonadati</taxon>
        <taxon>Pseudomonadota</taxon>
        <taxon>Alphaproteobacteria</taxon>
        <taxon>Hyphomicrobiales</taxon>
        <taxon>Salinarimonadaceae</taxon>
        <taxon>Saliniramus</taxon>
    </lineage>
</organism>
<evidence type="ECO:0000313" key="2">
    <source>
        <dbReference type="Proteomes" id="UP000050497"/>
    </source>
</evidence>
<protein>
    <submittedName>
        <fullName evidence="1">Uncharacterized protein</fullName>
    </submittedName>
</protein>